<dbReference type="Proteomes" id="UP000823388">
    <property type="component" value="Chromosome 4K"/>
</dbReference>
<keyword evidence="3" id="KW-1185">Reference proteome</keyword>
<evidence type="ECO:0000313" key="3">
    <source>
        <dbReference type="Proteomes" id="UP000823388"/>
    </source>
</evidence>
<comment type="caution">
    <text evidence="2">The sequence shown here is derived from an EMBL/GenBank/DDBJ whole genome shotgun (WGS) entry which is preliminary data.</text>
</comment>
<accession>A0A8T0TWM8</accession>
<proteinExistence type="predicted"/>
<evidence type="ECO:0000256" key="1">
    <source>
        <dbReference type="SAM" id="MobiDB-lite"/>
    </source>
</evidence>
<dbReference type="EMBL" id="CM029043">
    <property type="protein sequence ID" value="KAG2613363.1"/>
    <property type="molecule type" value="Genomic_DNA"/>
</dbReference>
<evidence type="ECO:0000313" key="2">
    <source>
        <dbReference type="EMBL" id="KAG2613363.1"/>
    </source>
</evidence>
<protein>
    <submittedName>
        <fullName evidence="2">Uncharacterized protein</fullName>
    </submittedName>
</protein>
<feature type="compositionally biased region" description="Basic residues" evidence="1">
    <location>
        <begin position="324"/>
        <end position="338"/>
    </location>
</feature>
<reference evidence="2" key="1">
    <citation type="submission" date="2020-05" db="EMBL/GenBank/DDBJ databases">
        <title>WGS assembly of Panicum virgatum.</title>
        <authorList>
            <person name="Lovell J.T."/>
            <person name="Jenkins J."/>
            <person name="Shu S."/>
            <person name="Juenger T.E."/>
            <person name="Schmutz J."/>
        </authorList>
    </citation>
    <scope>NUCLEOTIDE SEQUENCE</scope>
    <source>
        <strain evidence="2">AP13</strain>
    </source>
</reference>
<sequence length="428" mass="45350">MPREGLSFSLIDTCPGRRRPTRAVDSVLPAFARCSQCLASVWGCWAPMGKPPPPRGEDSRACAAGMIRGRKPAGRIRGRARRQAAWRSGQRGRAPVGGCPCAFRRPVRDPRAAGLRSAGWSAPPAKSGAPRWRGAPGSLLLLSGELQLGFFGGEAAMARRRTPACAPPLSGGEAAMVATEHAAAQRTAASTAAAARPPSPFPRRSRRLALSCGGSGALAPRRLDSNAELPLPPSSLFRPPRGAWVPLRSPRPVSTSHHARPPAQEASTGVAAWPWRAGAVTTRAPLSSGAAPPRAPQTELGRGSRGRSSTAPSFAPARSPPCGSRRHPHGLGGRRPRRRPEAAAVPIRRRHLPPRPCGGAETDARSWPRRTLGGPAGWRRSVRGVKARRPRGRPAGRRRPCSPRPRGAELFVLNPGRRGVTRGPPSLL</sequence>
<dbReference type="AlphaFoldDB" id="A0A8T0TWM8"/>
<name>A0A8T0TWM8_PANVG</name>
<gene>
    <name evidence="2" type="ORF">PVAP13_4KG350688</name>
</gene>
<feature type="compositionally biased region" description="Basic residues" evidence="1">
    <location>
        <begin position="380"/>
        <end position="401"/>
    </location>
</feature>
<feature type="region of interest" description="Disordered" evidence="1">
    <location>
        <begin position="248"/>
        <end position="428"/>
    </location>
</feature>
<organism evidence="2 3">
    <name type="scientific">Panicum virgatum</name>
    <name type="common">Blackwell switchgrass</name>
    <dbReference type="NCBI Taxonomy" id="38727"/>
    <lineage>
        <taxon>Eukaryota</taxon>
        <taxon>Viridiplantae</taxon>
        <taxon>Streptophyta</taxon>
        <taxon>Embryophyta</taxon>
        <taxon>Tracheophyta</taxon>
        <taxon>Spermatophyta</taxon>
        <taxon>Magnoliopsida</taxon>
        <taxon>Liliopsida</taxon>
        <taxon>Poales</taxon>
        <taxon>Poaceae</taxon>
        <taxon>PACMAD clade</taxon>
        <taxon>Panicoideae</taxon>
        <taxon>Panicodae</taxon>
        <taxon>Paniceae</taxon>
        <taxon>Panicinae</taxon>
        <taxon>Panicum</taxon>
        <taxon>Panicum sect. Hiantes</taxon>
    </lineage>
</organism>